<keyword evidence="3" id="KW-1185">Reference proteome</keyword>
<dbReference type="EMBL" id="JAGMWN010000005">
    <property type="protein sequence ID" value="MBP5857823.1"/>
    <property type="molecule type" value="Genomic_DNA"/>
</dbReference>
<feature type="signal peptide" evidence="1">
    <location>
        <begin position="1"/>
        <end position="26"/>
    </location>
</feature>
<accession>A0A8J7SN65</accession>
<gene>
    <name evidence="2" type="ORF">KAJ83_12455</name>
</gene>
<sequence>MRRARMGGVLRALPVAGALVTGAVHAEADACRERFVACVEETGNPMSCHAVSAACATEGIPKTTDLRDLHQTLEMEQHDGQAYARLTIENRGGGAVKIAAIVRDMVCPDTERDRLYFVFEREIQPGEQLRSAPIVACYGQGAARPLEDTGPGPMEGGYSARTATIHCDLAGDEPVTVGIRDNGLIDYRRADGRFGVYRAERPDGAGLFETACVGWEMKPPDDIQALRRDAMRTLDGLLDRMGHAGAETASGGKTTATGPRN</sequence>
<evidence type="ECO:0008006" key="4">
    <source>
        <dbReference type="Google" id="ProtNLM"/>
    </source>
</evidence>
<feature type="chain" id="PRO_5035317043" description="Invasion protein IalB, involved in pathogenesis" evidence="1">
    <location>
        <begin position="27"/>
        <end position="261"/>
    </location>
</feature>
<proteinExistence type="predicted"/>
<dbReference type="Proteomes" id="UP000672602">
    <property type="component" value="Unassembled WGS sequence"/>
</dbReference>
<reference evidence="2" key="1">
    <citation type="submission" date="2021-04" db="EMBL/GenBank/DDBJ databases">
        <authorList>
            <person name="Zhang D.-C."/>
        </authorList>
    </citation>
    <scope>NUCLEOTIDE SEQUENCE</scope>
    <source>
        <strain evidence="2">CGMCC 1.15697</strain>
    </source>
</reference>
<evidence type="ECO:0000313" key="2">
    <source>
        <dbReference type="EMBL" id="MBP5857823.1"/>
    </source>
</evidence>
<protein>
    <recommendedName>
        <fullName evidence="4">Invasion protein IalB, involved in pathogenesis</fullName>
    </recommendedName>
</protein>
<comment type="caution">
    <text evidence="2">The sequence shown here is derived from an EMBL/GenBank/DDBJ whole genome shotgun (WGS) entry which is preliminary data.</text>
</comment>
<dbReference type="AlphaFoldDB" id="A0A8J7SN65"/>
<evidence type="ECO:0000256" key="1">
    <source>
        <dbReference type="SAM" id="SignalP"/>
    </source>
</evidence>
<name>A0A8J7SN65_9PROT</name>
<organism evidence="2 3">
    <name type="scientific">Marivibrio halodurans</name>
    <dbReference type="NCBI Taxonomy" id="2039722"/>
    <lineage>
        <taxon>Bacteria</taxon>
        <taxon>Pseudomonadati</taxon>
        <taxon>Pseudomonadota</taxon>
        <taxon>Alphaproteobacteria</taxon>
        <taxon>Rhodospirillales</taxon>
        <taxon>Rhodospirillaceae</taxon>
        <taxon>Marivibrio</taxon>
    </lineage>
</organism>
<dbReference type="RefSeq" id="WP_210682398.1">
    <property type="nucleotide sequence ID" value="NZ_JAGMWN010000005.1"/>
</dbReference>
<evidence type="ECO:0000313" key="3">
    <source>
        <dbReference type="Proteomes" id="UP000672602"/>
    </source>
</evidence>
<keyword evidence="1" id="KW-0732">Signal</keyword>